<feature type="region of interest" description="Disordered" evidence="1">
    <location>
        <begin position="1"/>
        <end position="36"/>
    </location>
</feature>
<keyword evidence="3" id="KW-1185">Reference proteome</keyword>
<comment type="caution">
    <text evidence="2">The sequence shown here is derived from an EMBL/GenBank/DDBJ whole genome shotgun (WGS) entry which is preliminary data.</text>
</comment>
<name>A0A8S4QGQ4_9NEOP</name>
<dbReference type="Proteomes" id="UP000838756">
    <property type="component" value="Unassembled WGS sequence"/>
</dbReference>
<evidence type="ECO:0000313" key="2">
    <source>
        <dbReference type="EMBL" id="CAH2208536.1"/>
    </source>
</evidence>
<feature type="non-terminal residue" evidence="2">
    <location>
        <position position="36"/>
    </location>
</feature>
<gene>
    <name evidence="2" type="primary">jg6304</name>
    <name evidence="2" type="ORF">PAEG_LOCUS1144</name>
</gene>
<sequence>MWSRPEALLMASSPHSPVTSSNPSGGNRQVSFRKSK</sequence>
<organism evidence="2 3">
    <name type="scientific">Pararge aegeria aegeria</name>
    <dbReference type="NCBI Taxonomy" id="348720"/>
    <lineage>
        <taxon>Eukaryota</taxon>
        <taxon>Metazoa</taxon>
        <taxon>Ecdysozoa</taxon>
        <taxon>Arthropoda</taxon>
        <taxon>Hexapoda</taxon>
        <taxon>Insecta</taxon>
        <taxon>Pterygota</taxon>
        <taxon>Neoptera</taxon>
        <taxon>Endopterygota</taxon>
        <taxon>Lepidoptera</taxon>
        <taxon>Glossata</taxon>
        <taxon>Ditrysia</taxon>
        <taxon>Papilionoidea</taxon>
        <taxon>Nymphalidae</taxon>
        <taxon>Satyrinae</taxon>
        <taxon>Satyrini</taxon>
        <taxon>Parargina</taxon>
        <taxon>Pararge</taxon>
    </lineage>
</organism>
<evidence type="ECO:0000313" key="3">
    <source>
        <dbReference type="Proteomes" id="UP000838756"/>
    </source>
</evidence>
<evidence type="ECO:0000256" key="1">
    <source>
        <dbReference type="SAM" id="MobiDB-lite"/>
    </source>
</evidence>
<feature type="compositionally biased region" description="Polar residues" evidence="1">
    <location>
        <begin position="13"/>
        <end position="30"/>
    </location>
</feature>
<dbReference type="EMBL" id="CAKXAJ010003870">
    <property type="protein sequence ID" value="CAH2208536.1"/>
    <property type="molecule type" value="Genomic_DNA"/>
</dbReference>
<proteinExistence type="predicted"/>
<reference evidence="2" key="1">
    <citation type="submission" date="2022-03" db="EMBL/GenBank/DDBJ databases">
        <authorList>
            <person name="Lindestad O."/>
        </authorList>
    </citation>
    <scope>NUCLEOTIDE SEQUENCE</scope>
</reference>
<accession>A0A8S4QGQ4</accession>
<protein>
    <submittedName>
        <fullName evidence="2">Jg6304 protein</fullName>
    </submittedName>
</protein>
<dbReference type="AlphaFoldDB" id="A0A8S4QGQ4"/>